<name>A0A5P8DB37_9CAUD</name>
<organism evidence="1 2">
    <name type="scientific">Gordonia phage Tanis</name>
    <dbReference type="NCBI Taxonomy" id="2652415"/>
    <lineage>
        <taxon>Viruses</taxon>
        <taxon>Duplodnaviria</taxon>
        <taxon>Heunggongvirae</taxon>
        <taxon>Uroviricota</taxon>
        <taxon>Caudoviricetes</taxon>
        <taxon>Deejayvirinae</taxon>
        <taxon>Tanisvirus</taxon>
        <taxon>Tanisvirus tanis</taxon>
    </lineage>
</organism>
<proteinExistence type="predicted"/>
<sequence length="103" mass="12000">MSNNFILVDLKHKFHYTFVVVDERKSVEVLRGHTNLAGLNEILTKFTTMDADLKERFNDLLEESRYAEYGAYTENDMPYSIYASYLADPQKTRSPISKIIEEV</sequence>
<reference evidence="1 2" key="1">
    <citation type="submission" date="2019-08" db="EMBL/GenBank/DDBJ databases">
        <authorList>
            <person name="Kliewer B."/>
            <person name="Abdul Cader I."/>
            <person name="Barger N.T."/>
            <person name="Kapinos A.P."/>
            <person name="Panggabean A.F."/>
            <person name="Remijas L.E."/>
            <person name="Thai J."/>
            <person name="Torres N.C."/>
            <person name="Ngo R."/>
            <person name="Freise A.C."/>
            <person name="Moberg-Parker J."/>
            <person name="Garlena R.A."/>
            <person name="Russell D.A."/>
            <person name="Pope W.H."/>
            <person name="Jacobs-Sera D."/>
            <person name="Hatfull G.F."/>
        </authorList>
    </citation>
    <scope>NUCLEOTIDE SEQUENCE [LARGE SCALE GENOMIC DNA]</scope>
</reference>
<accession>A0A5P8DB37</accession>
<dbReference type="KEGG" id="vg:55623548"/>
<dbReference type="RefSeq" id="YP_009852912.1">
    <property type="nucleotide sequence ID" value="NC_048817.1"/>
</dbReference>
<evidence type="ECO:0000313" key="2">
    <source>
        <dbReference type="Proteomes" id="UP000326288"/>
    </source>
</evidence>
<dbReference type="GeneID" id="55623548"/>
<dbReference type="EMBL" id="MN284904">
    <property type="protein sequence ID" value="QFP95652.1"/>
    <property type="molecule type" value="Genomic_DNA"/>
</dbReference>
<gene>
    <name evidence="1" type="primary">78</name>
    <name evidence="1" type="ORF">SEA_TANIS_78</name>
</gene>
<keyword evidence="2" id="KW-1185">Reference proteome</keyword>
<protein>
    <submittedName>
        <fullName evidence="1">Uncharacterized protein</fullName>
    </submittedName>
</protein>
<evidence type="ECO:0000313" key="1">
    <source>
        <dbReference type="EMBL" id="QFP95652.1"/>
    </source>
</evidence>
<dbReference type="Proteomes" id="UP000326288">
    <property type="component" value="Segment"/>
</dbReference>